<evidence type="ECO:0000313" key="3">
    <source>
        <dbReference type="WBParaSite" id="BTMF_0001336101-mRNA-1"/>
    </source>
</evidence>
<keyword evidence="2" id="KW-1185">Reference proteome</keyword>
<proteinExistence type="predicted"/>
<reference evidence="3" key="1">
    <citation type="submission" date="2017-02" db="UniProtKB">
        <authorList>
            <consortium name="WormBaseParasite"/>
        </authorList>
    </citation>
    <scope>IDENTIFICATION</scope>
</reference>
<evidence type="ECO:0000313" key="1">
    <source>
        <dbReference type="EMBL" id="VDO38853.1"/>
    </source>
</evidence>
<evidence type="ECO:0000313" key="2">
    <source>
        <dbReference type="Proteomes" id="UP000280834"/>
    </source>
</evidence>
<dbReference type="Proteomes" id="UP000280834">
    <property type="component" value="Unassembled WGS sequence"/>
</dbReference>
<name>A0A0R3R037_9BILA</name>
<organism evidence="3">
    <name type="scientific">Brugia timori</name>
    <dbReference type="NCBI Taxonomy" id="42155"/>
    <lineage>
        <taxon>Eukaryota</taxon>
        <taxon>Metazoa</taxon>
        <taxon>Ecdysozoa</taxon>
        <taxon>Nematoda</taxon>
        <taxon>Chromadorea</taxon>
        <taxon>Rhabditida</taxon>
        <taxon>Spirurina</taxon>
        <taxon>Spiruromorpha</taxon>
        <taxon>Filarioidea</taxon>
        <taxon>Onchocercidae</taxon>
        <taxon>Brugia</taxon>
    </lineage>
</organism>
<accession>A0A0R3R037</accession>
<dbReference type="WBParaSite" id="BTMF_0001336101-mRNA-1">
    <property type="protein sequence ID" value="BTMF_0001336101-mRNA-1"/>
    <property type="gene ID" value="BTMF_0001336101"/>
</dbReference>
<sequence length="69" mass="7910">MNLINFVTREAKHGNMNCAFINKDGSTRIGSFGNVHDLLRGKNTINLLSSYLSYYARTVTLWMIKNWAQ</sequence>
<gene>
    <name evidence="1" type="ORF">BTMF_LOCUS11373</name>
</gene>
<reference evidence="1 2" key="2">
    <citation type="submission" date="2018-11" db="EMBL/GenBank/DDBJ databases">
        <authorList>
            <consortium name="Pathogen Informatics"/>
        </authorList>
    </citation>
    <scope>NUCLEOTIDE SEQUENCE [LARGE SCALE GENOMIC DNA]</scope>
</reference>
<protein>
    <submittedName>
        <fullName evidence="1 3">Uncharacterized protein</fullName>
    </submittedName>
</protein>
<dbReference type="AlphaFoldDB" id="A0A0R3R037"/>
<dbReference type="EMBL" id="UZAG01018269">
    <property type="protein sequence ID" value="VDO38853.1"/>
    <property type="molecule type" value="Genomic_DNA"/>
</dbReference>